<feature type="chain" id="PRO_5046827720" evidence="1">
    <location>
        <begin position="26"/>
        <end position="297"/>
    </location>
</feature>
<feature type="signal peptide" evidence="1">
    <location>
        <begin position="1"/>
        <end position="25"/>
    </location>
</feature>
<protein>
    <submittedName>
        <fullName evidence="3">Transporter substrate-binding domain-containing protein</fullName>
    </submittedName>
</protein>
<evidence type="ECO:0000313" key="4">
    <source>
        <dbReference type="Proteomes" id="UP001375743"/>
    </source>
</evidence>
<dbReference type="InterPro" id="IPR001638">
    <property type="entry name" value="Solute-binding_3/MltF_N"/>
</dbReference>
<accession>A0ABU8XU82</accession>
<gene>
    <name evidence="3" type="ORF">U1T56_15185</name>
</gene>
<dbReference type="Gene3D" id="3.40.190.10">
    <property type="entry name" value="Periplasmic binding protein-like II"/>
    <property type="match status" value="3"/>
</dbReference>
<comment type="caution">
    <text evidence="3">The sequence shown here is derived from an EMBL/GenBank/DDBJ whole genome shotgun (WGS) entry which is preliminary data.</text>
</comment>
<keyword evidence="1" id="KW-0732">Signal</keyword>
<dbReference type="EMBL" id="JBBLZC010000015">
    <property type="protein sequence ID" value="MEK0084499.1"/>
    <property type="molecule type" value="Genomic_DNA"/>
</dbReference>
<sequence>MTARRRLLAGLCGLGAFGLARPILARTYADTVNTVGENLDELRAKGRIRIAFYRDFAPFSYEDADGHWAGIDVEIAGLIAKSLGLGLDLMPIQAGETVDDDLRNAVWRGTPIDKSWANLLLHVPVSRELEVRNELVAIFGAYHVEKLALALDPARIEGGAFSLDLLSGHTIGVELDTLGDFYLSMTAGGRFREATRRFHGTGEAVAALVAGEVAAVIAPAGQIEGLLGPERGRFELLTDVFPGLAVTSWSVGCAVRENARDLGYAVGDIVAAAVKNGTMAGIFGRHGVTYRAPVVME</sequence>
<dbReference type="SUPFAM" id="SSF53850">
    <property type="entry name" value="Periplasmic binding protein-like II"/>
    <property type="match status" value="1"/>
</dbReference>
<proteinExistence type="predicted"/>
<name>A0ABU8XU82_9PROT</name>
<feature type="domain" description="Solute-binding protein family 3/N-terminal" evidence="2">
    <location>
        <begin position="48"/>
        <end position="94"/>
    </location>
</feature>
<dbReference type="Pfam" id="PF00497">
    <property type="entry name" value="SBP_bac_3"/>
    <property type="match status" value="1"/>
</dbReference>
<reference evidence="3 4" key="1">
    <citation type="submission" date="2024-01" db="EMBL/GenBank/DDBJ databases">
        <title>Multi-omics insights into the function and evolution of sodium benzoate biodegradation pathways in Benzoatithermus flavus gen. nov., sp. nov. from hot spring.</title>
        <authorList>
            <person name="Hu C.-J."/>
            <person name="Li W.-J."/>
        </authorList>
    </citation>
    <scope>NUCLEOTIDE SEQUENCE [LARGE SCALE GENOMIC DNA]</scope>
    <source>
        <strain evidence="3 4">SYSU G07066</strain>
    </source>
</reference>
<dbReference type="RefSeq" id="WP_418160351.1">
    <property type="nucleotide sequence ID" value="NZ_JBBLZC010000015.1"/>
</dbReference>
<keyword evidence="4" id="KW-1185">Reference proteome</keyword>
<organism evidence="3 4">
    <name type="scientific">Benzoatithermus flavus</name>
    <dbReference type="NCBI Taxonomy" id="3108223"/>
    <lineage>
        <taxon>Bacteria</taxon>
        <taxon>Pseudomonadati</taxon>
        <taxon>Pseudomonadota</taxon>
        <taxon>Alphaproteobacteria</taxon>
        <taxon>Geminicoccales</taxon>
        <taxon>Geminicoccaceae</taxon>
        <taxon>Benzoatithermus</taxon>
    </lineage>
</organism>
<evidence type="ECO:0000256" key="1">
    <source>
        <dbReference type="SAM" id="SignalP"/>
    </source>
</evidence>
<evidence type="ECO:0000313" key="3">
    <source>
        <dbReference type="EMBL" id="MEK0084499.1"/>
    </source>
</evidence>
<evidence type="ECO:0000259" key="2">
    <source>
        <dbReference type="Pfam" id="PF00497"/>
    </source>
</evidence>
<dbReference type="Proteomes" id="UP001375743">
    <property type="component" value="Unassembled WGS sequence"/>
</dbReference>